<keyword evidence="1" id="KW-0677">Repeat</keyword>
<sequence length="833" mass="95246">MDSDSEPELKLISLLSQLTPLEDSGPEVITRIICLVSSMDLDSQPKPESELMSLITQSISLFNSMDLDSQPEPLRKLISFISQSSDSDQKPVQDTDFMTLVGQTLALKPEPELVSLYRHILSLDLLKDSGSDPESKLVSLISQLIFVDDSNSGYSSDVISLIAQIISLVNNTMDLDSQAYQESELLSLTTQTISLFKSMDYDSQPESLSELISLIFQDSSPAKSRHLDWEFRTLVSQTRRLEPEPELVSLIYQIFSLVISMYSESTKFISLCPQQQVRFDDGNFHVVEEVFSRSSDKWNCLPFSWEIFRSTGEDASYFLCRGCNGENHEEYDKAPVVIKHTLHSKHSLQLVLSQHDGRTRECFCCDEDLNELFYYCSACDLAINLACVEKPPVLSIDHPKHHDHTLTLFPRHASLTCDVCALSDSDCPFYICSPCGFVVHQKCDRLPRVIKISRHPHRIYFTPSFDQRDWSCGVCRRKMDNNYGGFSCTNEDCFFAAHSKCAMQRNVWDGIELEGEPEEEEELEPLVRVSDRIIQHFSHPHHHLTLDEYTSKDYDDNKMCQACIMPICFGNFYSCMQCEFILHEVCANVSRIMHHPLHPHWLTLVVGHDSVMTDENKCSACPWLCTYGLFYKCHRELCHFKLHVPCATISEPLDHQSHIHSLFLTSKLEEQRTCCVCKESGHCSTDETFNCLECDFALCLKCATLPQKVRYTDDKHVLTLSYGEKTSTKTHWCEECERKIDQSIGFYMCDENCCVALHIECLLGVDLYMMPGSSWLYNSEKVEVLLNNRHTSRPICSNCKERCPHKIVLQCSEFIFCSTICIRNSVDRGDLIP</sequence>
<organism evidence="4 5">
    <name type="scientific">Capsella rubella</name>
    <dbReference type="NCBI Taxonomy" id="81985"/>
    <lineage>
        <taxon>Eukaryota</taxon>
        <taxon>Viridiplantae</taxon>
        <taxon>Streptophyta</taxon>
        <taxon>Embryophyta</taxon>
        <taxon>Tracheophyta</taxon>
        <taxon>Spermatophyta</taxon>
        <taxon>Magnoliopsida</taxon>
        <taxon>eudicotyledons</taxon>
        <taxon>Gunneridae</taxon>
        <taxon>Pentapetalae</taxon>
        <taxon>rosids</taxon>
        <taxon>malvids</taxon>
        <taxon>Brassicales</taxon>
        <taxon>Brassicaceae</taxon>
        <taxon>Camelineae</taxon>
        <taxon>Capsella</taxon>
    </lineage>
</organism>
<feature type="domain" description="DC1" evidence="2">
    <location>
        <begin position="537"/>
        <end position="587"/>
    </location>
</feature>
<protein>
    <recommendedName>
        <fullName evidence="6">Phorbol-ester/DAG-type domain-containing protein</fullName>
    </recommendedName>
</protein>
<evidence type="ECO:0000259" key="2">
    <source>
        <dbReference type="Pfam" id="PF03107"/>
    </source>
</evidence>
<accession>R0EVQ4</accession>
<feature type="domain" description="DC1-like C-terminal" evidence="3">
    <location>
        <begin position="782"/>
        <end position="822"/>
    </location>
</feature>
<proteinExistence type="predicted"/>
<dbReference type="EMBL" id="KB870812">
    <property type="protein sequence ID" value="EOA12906.1"/>
    <property type="molecule type" value="Genomic_DNA"/>
</dbReference>
<dbReference type="InterPro" id="IPR053192">
    <property type="entry name" value="Vacuole_Formation_Reg"/>
</dbReference>
<evidence type="ECO:0000256" key="1">
    <source>
        <dbReference type="ARBA" id="ARBA00022737"/>
    </source>
</evidence>
<dbReference type="InterPro" id="IPR046349">
    <property type="entry name" value="C1-like_sf"/>
</dbReference>
<feature type="domain" description="DC1" evidence="2">
    <location>
        <begin position="401"/>
        <end position="443"/>
    </location>
</feature>
<reference evidence="5" key="1">
    <citation type="journal article" date="2013" name="Nat. Genet.">
        <title>The Capsella rubella genome and the genomic consequences of rapid mating system evolution.</title>
        <authorList>
            <person name="Slotte T."/>
            <person name="Hazzouri K.M."/>
            <person name="Agren J.A."/>
            <person name="Koenig D."/>
            <person name="Maumus F."/>
            <person name="Guo Y.L."/>
            <person name="Steige K."/>
            <person name="Platts A.E."/>
            <person name="Escobar J.S."/>
            <person name="Newman L.K."/>
            <person name="Wang W."/>
            <person name="Mandakova T."/>
            <person name="Vello E."/>
            <person name="Smith L.M."/>
            <person name="Henz S.R."/>
            <person name="Steffen J."/>
            <person name="Takuno S."/>
            <person name="Brandvain Y."/>
            <person name="Coop G."/>
            <person name="Andolfatto P."/>
            <person name="Hu T.T."/>
            <person name="Blanchette M."/>
            <person name="Clark R.M."/>
            <person name="Quesneville H."/>
            <person name="Nordborg M."/>
            <person name="Gaut B.S."/>
            <person name="Lysak M.A."/>
            <person name="Jenkins J."/>
            <person name="Grimwood J."/>
            <person name="Chapman J."/>
            <person name="Prochnik S."/>
            <person name="Shu S."/>
            <person name="Rokhsar D."/>
            <person name="Schmutz J."/>
            <person name="Weigel D."/>
            <person name="Wright S.I."/>
        </authorList>
    </citation>
    <scope>NUCLEOTIDE SEQUENCE [LARGE SCALE GENOMIC DNA]</scope>
    <source>
        <strain evidence="5">cv. Monte Gargano</strain>
    </source>
</reference>
<dbReference type="Pfam" id="PF22926">
    <property type="entry name" value="C1-like_CT"/>
    <property type="match status" value="1"/>
</dbReference>
<feature type="domain" description="DC1" evidence="2">
    <location>
        <begin position="342"/>
        <end position="388"/>
    </location>
</feature>
<evidence type="ECO:0000313" key="5">
    <source>
        <dbReference type="Proteomes" id="UP000029121"/>
    </source>
</evidence>
<keyword evidence="5" id="KW-1185">Reference proteome</keyword>
<name>R0EVQ4_9BRAS</name>
<dbReference type="InterPro" id="IPR054483">
    <property type="entry name" value="DC1-like_CT"/>
</dbReference>
<evidence type="ECO:0008006" key="6">
    <source>
        <dbReference type="Google" id="ProtNLM"/>
    </source>
</evidence>
<feature type="domain" description="DC1" evidence="2">
    <location>
        <begin position="716"/>
        <end position="761"/>
    </location>
</feature>
<evidence type="ECO:0000313" key="4">
    <source>
        <dbReference type="EMBL" id="EOA12906.1"/>
    </source>
</evidence>
<dbReference type="PANTHER" id="PTHR32410:SF153">
    <property type="entry name" value="CHP-RICH ZINC FINGER PROTEIN-LIKE-RELATED"/>
    <property type="match status" value="1"/>
</dbReference>
<dbReference type="Pfam" id="PF03107">
    <property type="entry name" value="C1_2"/>
    <property type="match status" value="5"/>
</dbReference>
<feature type="domain" description="DC1" evidence="2">
    <location>
        <begin position="454"/>
        <end position="502"/>
    </location>
</feature>
<gene>
    <name evidence="4" type="ORF">CARUB_v10025882mg</name>
</gene>
<dbReference type="SUPFAM" id="SSF57889">
    <property type="entry name" value="Cysteine-rich domain"/>
    <property type="match status" value="3"/>
</dbReference>
<dbReference type="PANTHER" id="PTHR32410">
    <property type="entry name" value="CYSTEINE/HISTIDINE-RICH C1 DOMAIN FAMILY PROTEIN"/>
    <property type="match status" value="1"/>
</dbReference>
<evidence type="ECO:0000259" key="3">
    <source>
        <dbReference type="Pfam" id="PF22926"/>
    </source>
</evidence>
<dbReference type="InterPro" id="IPR004146">
    <property type="entry name" value="DC1"/>
</dbReference>
<dbReference type="Proteomes" id="UP000029121">
    <property type="component" value="Unassembled WGS sequence"/>
</dbReference>
<dbReference type="AlphaFoldDB" id="R0EVQ4"/>
<dbReference type="eggNOG" id="ENOG502SGI7">
    <property type="taxonomic scope" value="Eukaryota"/>
</dbReference>